<feature type="transmembrane region" description="Helical" evidence="6">
    <location>
        <begin position="241"/>
        <end position="260"/>
    </location>
</feature>
<feature type="transmembrane region" description="Helical" evidence="6">
    <location>
        <begin position="171"/>
        <end position="189"/>
    </location>
</feature>
<dbReference type="GO" id="GO:0046839">
    <property type="term" value="P:phospholipid dephosphorylation"/>
    <property type="evidence" value="ECO:0007669"/>
    <property type="project" value="TreeGrafter"/>
</dbReference>
<dbReference type="SUPFAM" id="SSF48317">
    <property type="entry name" value="Acid phosphatase/Vanadium-dependent haloperoxidase"/>
    <property type="match status" value="1"/>
</dbReference>
<organism evidence="8">
    <name type="scientific">Leptocylindrus aporus</name>
    <dbReference type="NCBI Taxonomy" id="1398097"/>
    <lineage>
        <taxon>Eukaryota</taxon>
        <taxon>Sar</taxon>
        <taxon>Stramenopiles</taxon>
        <taxon>Ochrophyta</taxon>
        <taxon>Bacillariophyta</taxon>
        <taxon>Coscinodiscophyceae</taxon>
        <taxon>Chaetocerotophycidae</taxon>
        <taxon>Leptocylindrales</taxon>
        <taxon>Leptocylindraceae</taxon>
        <taxon>Leptocylindrus</taxon>
    </lineage>
</organism>
<evidence type="ECO:0000256" key="5">
    <source>
        <dbReference type="ARBA" id="ARBA00023136"/>
    </source>
</evidence>
<keyword evidence="3 6" id="KW-0812">Transmembrane</keyword>
<evidence type="ECO:0000256" key="4">
    <source>
        <dbReference type="ARBA" id="ARBA00022989"/>
    </source>
</evidence>
<dbReference type="InterPro" id="IPR000326">
    <property type="entry name" value="PAP2/HPO"/>
</dbReference>
<dbReference type="GO" id="GO:0008195">
    <property type="term" value="F:phosphatidate phosphatase activity"/>
    <property type="evidence" value="ECO:0007669"/>
    <property type="project" value="TreeGrafter"/>
</dbReference>
<keyword evidence="4 6" id="KW-1133">Transmembrane helix</keyword>
<dbReference type="SMART" id="SM00014">
    <property type="entry name" value="acidPPc"/>
    <property type="match status" value="1"/>
</dbReference>
<evidence type="ECO:0000313" key="8">
    <source>
        <dbReference type="EMBL" id="CAD8573955.1"/>
    </source>
</evidence>
<name>A0A7S0KBL2_9STRA</name>
<dbReference type="Pfam" id="PF01569">
    <property type="entry name" value="PAP2"/>
    <property type="match status" value="1"/>
</dbReference>
<feature type="transmembrane region" description="Helical" evidence="6">
    <location>
        <begin position="107"/>
        <end position="130"/>
    </location>
</feature>
<dbReference type="EMBL" id="HBEU01000142">
    <property type="protein sequence ID" value="CAD8573955.1"/>
    <property type="molecule type" value="Transcribed_RNA"/>
</dbReference>
<dbReference type="InterPro" id="IPR036938">
    <property type="entry name" value="PAP2/HPO_sf"/>
</dbReference>
<dbReference type="GO" id="GO:0006644">
    <property type="term" value="P:phospholipid metabolic process"/>
    <property type="evidence" value="ECO:0007669"/>
    <property type="project" value="InterPro"/>
</dbReference>
<evidence type="ECO:0000256" key="3">
    <source>
        <dbReference type="ARBA" id="ARBA00022692"/>
    </source>
</evidence>
<evidence type="ECO:0000256" key="2">
    <source>
        <dbReference type="ARBA" id="ARBA00008816"/>
    </source>
</evidence>
<comment type="subcellular location">
    <subcellularLocation>
        <location evidence="1">Membrane</location>
        <topology evidence="1">Multi-pass membrane protein</topology>
    </subcellularLocation>
</comment>
<dbReference type="GO" id="GO:0016020">
    <property type="term" value="C:membrane"/>
    <property type="evidence" value="ECO:0007669"/>
    <property type="project" value="UniProtKB-SubCell"/>
</dbReference>
<comment type="similarity">
    <text evidence="2">Belongs to the PA-phosphatase related phosphoesterase family.</text>
</comment>
<feature type="transmembrane region" description="Helical" evidence="6">
    <location>
        <begin position="201"/>
        <end position="221"/>
    </location>
</feature>
<protein>
    <recommendedName>
        <fullName evidence="7">Phosphatidic acid phosphatase type 2/haloperoxidase domain-containing protein</fullName>
    </recommendedName>
</protein>
<sequence length="308" mass="34652">MEISQQTHILIADALLSLVTFFVGAFGVKMVTGGKPWTMREIPYQIVTSGNKKQVMLDLQYNQPLVDEDHVTFNDSGLIFVSVYVPLFVMLGMILSNRQHPRSRKVLEGLSVFYGLLFSVGTTELVVNVLKLYVGRLRPNFYGLCGFDLQEIICTASLEHQYQARKSFPSGHSSLSFTGMTFLLLFMFGRYRLGSGWCSGGVFYSHLCLRFRWILCMLPWSLSLWVASSRLVDHWHHAGDVVAGSVIGIFGAALGYLMWFPYPLGNKESSIPTYMSTDILTSSLAKNEQEPLFLQYPDNSSLNKVNLV</sequence>
<dbReference type="CDD" id="cd03390">
    <property type="entry name" value="PAP2_containing_1_like"/>
    <property type="match status" value="1"/>
</dbReference>
<keyword evidence="5 6" id="KW-0472">Membrane</keyword>
<dbReference type="InterPro" id="IPR043216">
    <property type="entry name" value="PAP-like"/>
</dbReference>
<feature type="transmembrane region" description="Helical" evidence="6">
    <location>
        <begin position="7"/>
        <end position="28"/>
    </location>
</feature>
<evidence type="ECO:0000256" key="6">
    <source>
        <dbReference type="SAM" id="Phobius"/>
    </source>
</evidence>
<gene>
    <name evidence="8" type="ORF">LDAN0322_LOCUS99</name>
</gene>
<dbReference type="PANTHER" id="PTHR10165:SF35">
    <property type="entry name" value="RE23632P"/>
    <property type="match status" value="1"/>
</dbReference>
<dbReference type="Gene3D" id="1.20.144.10">
    <property type="entry name" value="Phosphatidic acid phosphatase type 2/haloperoxidase"/>
    <property type="match status" value="1"/>
</dbReference>
<accession>A0A7S0KBL2</accession>
<proteinExistence type="inferred from homology"/>
<dbReference type="AlphaFoldDB" id="A0A7S0KBL2"/>
<evidence type="ECO:0000259" key="7">
    <source>
        <dbReference type="SMART" id="SM00014"/>
    </source>
</evidence>
<dbReference type="PANTHER" id="PTHR10165">
    <property type="entry name" value="LIPID PHOSPHATE PHOSPHATASE"/>
    <property type="match status" value="1"/>
</dbReference>
<feature type="transmembrane region" description="Helical" evidence="6">
    <location>
        <begin position="77"/>
        <end position="95"/>
    </location>
</feature>
<evidence type="ECO:0000256" key="1">
    <source>
        <dbReference type="ARBA" id="ARBA00004141"/>
    </source>
</evidence>
<reference evidence="8" key="1">
    <citation type="submission" date="2021-01" db="EMBL/GenBank/DDBJ databases">
        <authorList>
            <person name="Corre E."/>
            <person name="Pelletier E."/>
            <person name="Niang G."/>
            <person name="Scheremetjew M."/>
            <person name="Finn R."/>
            <person name="Kale V."/>
            <person name="Holt S."/>
            <person name="Cochrane G."/>
            <person name="Meng A."/>
            <person name="Brown T."/>
            <person name="Cohen L."/>
        </authorList>
    </citation>
    <scope>NUCLEOTIDE SEQUENCE</scope>
    <source>
        <strain evidence="8">B651</strain>
    </source>
</reference>
<feature type="domain" description="Phosphatidic acid phosphatase type 2/haloperoxidase" evidence="7">
    <location>
        <begin position="113"/>
        <end position="256"/>
    </location>
</feature>